<dbReference type="InterPro" id="IPR027417">
    <property type="entry name" value="P-loop_NTPase"/>
</dbReference>
<dbReference type="GO" id="GO:0030089">
    <property type="term" value="C:phycobilisome"/>
    <property type="evidence" value="ECO:0007669"/>
    <property type="project" value="UniProtKB-KW"/>
</dbReference>
<evidence type="ECO:0000313" key="6">
    <source>
        <dbReference type="Proteomes" id="UP000218418"/>
    </source>
</evidence>
<dbReference type="Pfam" id="PF13646">
    <property type="entry name" value="HEAT_2"/>
    <property type="match status" value="1"/>
</dbReference>
<keyword evidence="6" id="KW-1185">Reference proteome</keyword>
<keyword evidence="4" id="KW-0456">Lyase</keyword>
<dbReference type="GO" id="GO:0016491">
    <property type="term" value="F:oxidoreductase activity"/>
    <property type="evidence" value="ECO:0007669"/>
    <property type="project" value="TreeGrafter"/>
</dbReference>
<evidence type="ECO:0000256" key="3">
    <source>
        <dbReference type="ARBA" id="ARBA00022738"/>
    </source>
</evidence>
<gene>
    <name evidence="5" type="ORF">NIES267_54010</name>
</gene>
<dbReference type="Gene3D" id="3.40.50.300">
    <property type="entry name" value="P-loop containing nucleotide triphosphate hydrolases"/>
    <property type="match status" value="1"/>
</dbReference>
<protein>
    <submittedName>
        <fullName evidence="5">TPR repeat-containing protein</fullName>
    </submittedName>
</protein>
<dbReference type="SUPFAM" id="SSF48371">
    <property type="entry name" value="ARM repeat"/>
    <property type="match status" value="1"/>
</dbReference>
<dbReference type="InterPro" id="IPR004155">
    <property type="entry name" value="PBS_lyase_HEAT"/>
</dbReference>
<evidence type="ECO:0000313" key="5">
    <source>
        <dbReference type="EMBL" id="BAY85895.1"/>
    </source>
</evidence>
<dbReference type="Gene3D" id="1.25.10.10">
    <property type="entry name" value="Leucine-rich Repeat Variant"/>
    <property type="match status" value="3"/>
</dbReference>
<organism evidence="5 6">
    <name type="scientific">Calothrix parasitica NIES-267</name>
    <dbReference type="NCBI Taxonomy" id="1973488"/>
    <lineage>
        <taxon>Bacteria</taxon>
        <taxon>Bacillati</taxon>
        <taxon>Cyanobacteriota</taxon>
        <taxon>Cyanophyceae</taxon>
        <taxon>Nostocales</taxon>
        <taxon>Calotrichaceae</taxon>
        <taxon>Calothrix</taxon>
    </lineage>
</organism>
<evidence type="ECO:0000256" key="1">
    <source>
        <dbReference type="ARBA" id="ARBA00009299"/>
    </source>
</evidence>
<name>A0A1Z4LXA8_9CYAN</name>
<dbReference type="PANTHER" id="PTHR12697:SF5">
    <property type="entry name" value="DEOXYHYPUSINE HYDROXYLASE"/>
    <property type="match status" value="1"/>
</dbReference>
<keyword evidence="2" id="KW-0042">Antenna complex</keyword>
<comment type="similarity">
    <text evidence="1">Belongs to the CpcE/RpcE/PecE family.</text>
</comment>
<proteinExistence type="inferred from homology"/>
<dbReference type="EMBL" id="AP018227">
    <property type="protein sequence ID" value="BAY85895.1"/>
    <property type="molecule type" value="Genomic_DNA"/>
</dbReference>
<dbReference type="InterPro" id="IPR011989">
    <property type="entry name" value="ARM-like"/>
</dbReference>
<dbReference type="Proteomes" id="UP000218418">
    <property type="component" value="Chromosome"/>
</dbReference>
<reference evidence="5 6" key="1">
    <citation type="submission" date="2017-06" db="EMBL/GenBank/DDBJ databases">
        <title>Genome sequencing of cyanobaciteial culture collection at National Institute for Environmental Studies (NIES).</title>
        <authorList>
            <person name="Hirose Y."/>
            <person name="Shimura Y."/>
            <person name="Fujisawa T."/>
            <person name="Nakamura Y."/>
            <person name="Kawachi M."/>
        </authorList>
    </citation>
    <scope>NUCLEOTIDE SEQUENCE [LARGE SCALE GENOMIC DNA]</scope>
    <source>
        <strain evidence="5 6">NIES-267</strain>
    </source>
</reference>
<keyword evidence="3" id="KW-0605">Phycobilisome</keyword>
<accession>A0A1Z4LXA8</accession>
<dbReference type="AlphaFoldDB" id="A0A1Z4LXA8"/>
<evidence type="ECO:0000256" key="2">
    <source>
        <dbReference type="ARBA" id="ARBA00022549"/>
    </source>
</evidence>
<dbReference type="InterPro" id="IPR016024">
    <property type="entry name" value="ARM-type_fold"/>
</dbReference>
<dbReference type="Pfam" id="PF14516">
    <property type="entry name" value="AAA_35"/>
    <property type="match status" value="1"/>
</dbReference>
<dbReference type="SUPFAM" id="SSF52540">
    <property type="entry name" value="P-loop containing nucleoside triphosphate hydrolases"/>
    <property type="match status" value="1"/>
</dbReference>
<dbReference type="GO" id="GO:0016829">
    <property type="term" value="F:lyase activity"/>
    <property type="evidence" value="ECO:0007669"/>
    <property type="project" value="UniProtKB-KW"/>
</dbReference>
<dbReference type="PANTHER" id="PTHR12697">
    <property type="entry name" value="PBS LYASE HEAT-LIKE PROTEIN"/>
    <property type="match status" value="1"/>
</dbReference>
<evidence type="ECO:0000256" key="4">
    <source>
        <dbReference type="ARBA" id="ARBA00023239"/>
    </source>
</evidence>
<dbReference type="SMART" id="SM00567">
    <property type="entry name" value="EZ_HEAT"/>
    <property type="match status" value="3"/>
</dbReference>
<sequence>MNIQNNFQYEVGGALSKDSPTYVSRQADHELYSFLRAAEYCYVFNARQMGKSSLGKKTMHRLQAEGFICCWIDMSEIIEQDITRKDWYEQIIFSIAEALELESNLFQDWFSHKNESRPASKFRDFFEELLKYIPKNIIIFVDEIDNIIELDFNPADEFFKQIAAIYNKRADSPEYQRISFAFFGGATPYELVKKSTFGIGRAIELRGFKLEQALNLGTGLNTKTNNPHAVLEEILKWTGGQPFLTQKICRILSGGNLINPGAESEAVKNSIQNIVESWDSDKQDSPVHFRTIYRRILDSKNSNKLRHLCHQLFKNGQITIDKTPEQLEFRYTGLVTRRGNYLEFFNPIYQWIFNENVIPEADGAPSIFIEREEQQESFKQILDSLLNSHSKNNSPQIFLPYGHQGMGKSAFIHRLHQIVGEKKLKDKVNNLLLDWAYEYERYPELRVGHDNIEPTVVLEVIYQKFVFEGWENYFENYRQIKYLCQNANNKITAAFKNLTVKDVDFIDNLRPLGVDGITYLLNEDERNLDEEELDEFQQVKEFIKLLLSPQELEVFPQQEIHLAVSLGIGIANIAQETPLVIFFDTYEIVDSLKCDYILRNAINQSSGKVVWVIASQRNLADSGKRNDAAKLTLQKTLEHKDPDVVVATIKALAKYDDGITITELINFLSLPAHPSENNAATDRYVRETAVRELGKIVTNQTSLSQISQAVKGLVTAMRNDYISNVREAAAKALQKIYTVIKSREIQPVEIIKEIQRNLILAGKLNQEDSHEISNPPFDILVEGLSSPDLDTRVNSAQKLSQYPQAAEKLLQLLRTSSQEPDIRATAAQSLGEIGIADTTTVEQLIQAVDYEQEPDSYVRKQAAIALGKLKIAGAIDALNKVCREDKFSSVRNPAQASLESIATASDEAREKAAIYLEQLNPQPLPIYTIQELIEQLNNQDRIKRESAVIASGNINANQQELDEFKIIERLINMWRNDPINTVRSAVENALSEIYQRTQHPTAYKALKRYPDYTNDAIREKYELLFKEYHLPVNG</sequence>